<reference evidence="1 2" key="1">
    <citation type="submission" date="2018-08" db="EMBL/GenBank/DDBJ databases">
        <title>Fibrisoma montanum sp. nov., isolated from Danxia mountain soil.</title>
        <authorList>
            <person name="Huang Y."/>
        </authorList>
    </citation>
    <scope>NUCLEOTIDE SEQUENCE [LARGE SCALE GENOMIC DNA]</scope>
    <source>
        <strain evidence="1 2">HYT19</strain>
    </source>
</reference>
<accession>A0A418MB48</accession>
<evidence type="ECO:0008006" key="3">
    <source>
        <dbReference type="Google" id="ProtNLM"/>
    </source>
</evidence>
<dbReference type="RefSeq" id="WP_119667818.1">
    <property type="nucleotide sequence ID" value="NZ_QXED01000003.1"/>
</dbReference>
<organism evidence="1 2">
    <name type="scientific">Fibrisoma montanum</name>
    <dbReference type="NCBI Taxonomy" id="2305895"/>
    <lineage>
        <taxon>Bacteria</taxon>
        <taxon>Pseudomonadati</taxon>
        <taxon>Bacteroidota</taxon>
        <taxon>Cytophagia</taxon>
        <taxon>Cytophagales</taxon>
        <taxon>Spirosomataceae</taxon>
        <taxon>Fibrisoma</taxon>
    </lineage>
</organism>
<comment type="caution">
    <text evidence="1">The sequence shown here is derived from an EMBL/GenBank/DDBJ whole genome shotgun (WGS) entry which is preliminary data.</text>
</comment>
<dbReference type="OrthoDB" id="9837383at2"/>
<evidence type="ECO:0000313" key="1">
    <source>
        <dbReference type="EMBL" id="RIV23602.1"/>
    </source>
</evidence>
<dbReference type="EMBL" id="QXED01000003">
    <property type="protein sequence ID" value="RIV23602.1"/>
    <property type="molecule type" value="Genomic_DNA"/>
</dbReference>
<keyword evidence="2" id="KW-1185">Reference proteome</keyword>
<name>A0A418MB48_9BACT</name>
<gene>
    <name evidence="1" type="ORF">DYU11_11515</name>
</gene>
<evidence type="ECO:0000313" key="2">
    <source>
        <dbReference type="Proteomes" id="UP000283523"/>
    </source>
</evidence>
<proteinExistence type="predicted"/>
<dbReference type="AlphaFoldDB" id="A0A418MB48"/>
<dbReference type="Proteomes" id="UP000283523">
    <property type="component" value="Unassembled WGS sequence"/>
</dbReference>
<protein>
    <recommendedName>
        <fullName evidence="3">HK97 gp10 family phage protein</fullName>
    </recommendedName>
</protein>
<sequence length="178" mass="19357">MSTSEYQTKIASMIRALEAEAPTIALRMGQTGLTLVKERSIRDGISVDGSFAAYSDTEVYRSSFRGKELNAGGRAYTAPSKPAKKGTWGGLRQAQGRSGGNVNLFYSGRMWSSLQVISQERNGYRYSVLTGASDRDAQAVLLGNLKRYGNFLKLTAPEVEQIQADAAGDVTDLVNQYL</sequence>